<dbReference type="Proteomes" id="UP001057580">
    <property type="component" value="Chromosome"/>
</dbReference>
<protein>
    <submittedName>
        <fullName evidence="2">DUF1641 domain-containing protein</fullName>
    </submittedName>
</protein>
<dbReference type="EMBL" id="CP104003">
    <property type="protein sequence ID" value="UWM54686.1"/>
    <property type="molecule type" value="Genomic_DNA"/>
</dbReference>
<evidence type="ECO:0000313" key="2">
    <source>
        <dbReference type="EMBL" id="UWM54686.1"/>
    </source>
</evidence>
<gene>
    <name evidence="2" type="ORF">N0B31_00035</name>
</gene>
<dbReference type="InterPro" id="IPR012440">
    <property type="entry name" value="DUF1641"/>
</dbReference>
<sequence length="153" mass="16142">MTDGSTNEAMETERPEETTETPEPTEALADERLVAAIEENPEAVAAFVERLDSVNELLDVVALGQDAMTDEMVVSLARMGSNVGELADTAGDPDTRDGLARLLEGVGNAQRADPESASAMALLKSRDDPEVRRGLSYLVALARGIGAADPDAE</sequence>
<dbReference type="RefSeq" id="WP_260593708.1">
    <property type="nucleotide sequence ID" value="NZ_CP104003.1"/>
</dbReference>
<accession>A0A9E7R351</accession>
<dbReference type="KEGG" id="ssai:N0B31_00035"/>
<evidence type="ECO:0000256" key="1">
    <source>
        <dbReference type="SAM" id="MobiDB-lite"/>
    </source>
</evidence>
<dbReference type="AlphaFoldDB" id="A0A9E7R351"/>
<proteinExistence type="predicted"/>
<name>A0A9E7R351_9EURY</name>
<dbReference type="GeneID" id="74940763"/>
<reference evidence="2" key="1">
    <citation type="submission" date="2022-09" db="EMBL/GenBank/DDBJ databases">
        <title>Diverse halophilic archaea isolated from saline environments.</title>
        <authorList>
            <person name="Cui H.-L."/>
        </authorList>
    </citation>
    <scope>NUCLEOTIDE SEQUENCE</scope>
    <source>
        <strain evidence="2">ZS-35-S2</strain>
    </source>
</reference>
<feature type="region of interest" description="Disordered" evidence="1">
    <location>
        <begin position="1"/>
        <end position="26"/>
    </location>
</feature>
<dbReference type="Pfam" id="PF07849">
    <property type="entry name" value="DUF1641"/>
    <property type="match status" value="1"/>
</dbReference>
<evidence type="ECO:0000313" key="3">
    <source>
        <dbReference type="Proteomes" id="UP001057580"/>
    </source>
</evidence>
<organism evidence="2 3">
    <name type="scientific">Salinirubellus salinus</name>
    <dbReference type="NCBI Taxonomy" id="1364945"/>
    <lineage>
        <taxon>Archaea</taxon>
        <taxon>Methanobacteriati</taxon>
        <taxon>Methanobacteriota</taxon>
        <taxon>Stenosarchaea group</taxon>
        <taxon>Halobacteria</taxon>
        <taxon>Halobacteriales</taxon>
        <taxon>Natronomonadaceae</taxon>
        <taxon>Salinirubellus</taxon>
    </lineage>
</organism>
<keyword evidence="3" id="KW-1185">Reference proteome</keyword>